<evidence type="ECO:0000313" key="5">
    <source>
        <dbReference type="Proteomes" id="UP000678499"/>
    </source>
</evidence>
<dbReference type="PANTHER" id="PTHR10963">
    <property type="entry name" value="GLYCOSYL HYDROLASE-RELATED"/>
    <property type="match status" value="1"/>
</dbReference>
<dbReference type="PANTHER" id="PTHR10963:SF55">
    <property type="entry name" value="GLYCOSIDE HYDROLASE FAMILY 16 PROTEIN"/>
    <property type="match status" value="1"/>
</dbReference>
<dbReference type="InterPro" id="IPR013320">
    <property type="entry name" value="ConA-like_dom_sf"/>
</dbReference>
<dbReference type="GO" id="GO:0005975">
    <property type="term" value="P:carbohydrate metabolic process"/>
    <property type="evidence" value="ECO:0007669"/>
    <property type="project" value="InterPro"/>
</dbReference>
<feature type="domain" description="GH16" evidence="3">
    <location>
        <begin position="51"/>
        <end position="399"/>
    </location>
</feature>
<name>A0A7R9BRI3_9CRUS</name>
<gene>
    <name evidence="4" type="ORF">NMOB1V02_LOCUS6996</name>
</gene>
<dbReference type="AlphaFoldDB" id="A0A7R9BRI3"/>
<evidence type="ECO:0000313" key="4">
    <source>
        <dbReference type="EMBL" id="CAD7279320.1"/>
    </source>
</evidence>
<dbReference type="FunFam" id="2.60.120.200:FF:000217">
    <property type="entry name" value="Gram-negative bacteria-binding protein"/>
    <property type="match status" value="1"/>
</dbReference>
<dbReference type="EMBL" id="OA883620">
    <property type="protein sequence ID" value="CAD7279320.1"/>
    <property type="molecule type" value="Genomic_DNA"/>
</dbReference>
<dbReference type="OrthoDB" id="4781at2759"/>
<feature type="chain" id="PRO_5036210202" description="GH16 domain-containing protein" evidence="2">
    <location>
        <begin position="43"/>
        <end position="399"/>
    </location>
</feature>
<evidence type="ECO:0000259" key="3">
    <source>
        <dbReference type="PROSITE" id="PS51762"/>
    </source>
</evidence>
<dbReference type="Proteomes" id="UP000678499">
    <property type="component" value="Unassembled WGS sequence"/>
</dbReference>
<dbReference type="EMBL" id="CAJPEX010001583">
    <property type="protein sequence ID" value="CAG0919472.1"/>
    <property type="molecule type" value="Genomic_DNA"/>
</dbReference>
<evidence type="ECO:0000256" key="2">
    <source>
        <dbReference type="SAM" id="SignalP"/>
    </source>
</evidence>
<feature type="signal peptide" evidence="2">
    <location>
        <begin position="1"/>
        <end position="42"/>
    </location>
</feature>
<comment type="similarity">
    <text evidence="1">Belongs to the glycosyl hydrolase 16 family.</text>
</comment>
<keyword evidence="2" id="KW-0732">Signal</keyword>
<dbReference type="GO" id="GO:0004553">
    <property type="term" value="F:hydrolase activity, hydrolyzing O-glycosyl compounds"/>
    <property type="evidence" value="ECO:0007669"/>
    <property type="project" value="InterPro"/>
</dbReference>
<evidence type="ECO:0000256" key="1">
    <source>
        <dbReference type="ARBA" id="ARBA00006865"/>
    </source>
</evidence>
<dbReference type="CDD" id="cd08024">
    <property type="entry name" value="GH16_CCF"/>
    <property type="match status" value="1"/>
</dbReference>
<dbReference type="Pfam" id="PF00722">
    <property type="entry name" value="Glyco_hydro_16"/>
    <property type="match status" value="1"/>
</dbReference>
<dbReference type="SUPFAM" id="SSF49899">
    <property type="entry name" value="Concanavalin A-like lectins/glucanases"/>
    <property type="match status" value="1"/>
</dbReference>
<reference evidence="4" key="1">
    <citation type="submission" date="2020-11" db="EMBL/GenBank/DDBJ databases">
        <authorList>
            <person name="Tran Van P."/>
        </authorList>
    </citation>
    <scope>NUCLEOTIDE SEQUENCE</scope>
</reference>
<protein>
    <recommendedName>
        <fullName evidence="3">GH16 domain-containing protein</fullName>
    </recommendedName>
</protein>
<accession>A0A7R9BRI3</accession>
<sequence>MKVKNCVNRNKSYTPLRTVSATRSPKMLAFVFLAITIALASAQYPQDQWVTTVNGVPQPPNTLVLDENFNKLDLDLWQHEVTLSGGGNWEFQYYMNNRTRSYTKDGILYIKPGLLSDVSGEVYLSTGTLDVNGGSPADECTNAQFYGCMRIGSGDNYLNPTTSARLRTVNSFSFKYGKVEIRAKMPRGDWIWPAMWMLPRKNAYNGWPASGEIDICESRGNRDLSMNGVQIGEQQISQTLHFGPFFPVNGYESAHFEINNPAGYGADFHLYGLEWTPDYIKLSVDNTVTGTLTPTSDKGFFGIHPFEQQIDMATVEHPWQPEKGATKMAPFDQEFYLILNVAVGGTNGFFPDAATPGKPWANTSPVAFRDFWNGRAQWYPTWQGDDSALQIDYIKVWSI</sequence>
<dbReference type="PROSITE" id="PS51762">
    <property type="entry name" value="GH16_2"/>
    <property type="match status" value="1"/>
</dbReference>
<dbReference type="InterPro" id="IPR050546">
    <property type="entry name" value="Glycosyl_Hydrlase_16"/>
</dbReference>
<proteinExistence type="inferred from homology"/>
<dbReference type="InterPro" id="IPR000757">
    <property type="entry name" value="Beta-glucanase-like"/>
</dbReference>
<keyword evidence="5" id="KW-1185">Reference proteome</keyword>
<dbReference type="Gene3D" id="2.60.120.200">
    <property type="match status" value="1"/>
</dbReference>
<organism evidence="4">
    <name type="scientific">Notodromas monacha</name>
    <dbReference type="NCBI Taxonomy" id="399045"/>
    <lineage>
        <taxon>Eukaryota</taxon>
        <taxon>Metazoa</taxon>
        <taxon>Ecdysozoa</taxon>
        <taxon>Arthropoda</taxon>
        <taxon>Crustacea</taxon>
        <taxon>Oligostraca</taxon>
        <taxon>Ostracoda</taxon>
        <taxon>Podocopa</taxon>
        <taxon>Podocopida</taxon>
        <taxon>Cypridocopina</taxon>
        <taxon>Cypridoidea</taxon>
        <taxon>Cyprididae</taxon>
        <taxon>Notodromas</taxon>
    </lineage>
</organism>